<dbReference type="SUPFAM" id="SSF55874">
    <property type="entry name" value="ATPase domain of HSP90 chaperone/DNA topoisomerase II/histidine kinase"/>
    <property type="match status" value="1"/>
</dbReference>
<evidence type="ECO:0000256" key="12">
    <source>
        <dbReference type="PROSITE-ProRule" id="PRU00169"/>
    </source>
</evidence>
<dbReference type="PANTHER" id="PTHR43047">
    <property type="entry name" value="TWO-COMPONENT HISTIDINE PROTEIN KINASE"/>
    <property type="match status" value="1"/>
</dbReference>
<feature type="domain" description="Response regulatory" evidence="14">
    <location>
        <begin position="659"/>
        <end position="779"/>
    </location>
</feature>
<keyword evidence="8" id="KW-0418">Kinase</keyword>
<keyword evidence="11" id="KW-0472">Membrane</keyword>
<evidence type="ECO:0000256" key="11">
    <source>
        <dbReference type="ARBA" id="ARBA00023136"/>
    </source>
</evidence>
<evidence type="ECO:0000259" key="15">
    <source>
        <dbReference type="PROSITE" id="PS50112"/>
    </source>
</evidence>
<dbReference type="InterPro" id="IPR036890">
    <property type="entry name" value="HATPase_C_sf"/>
</dbReference>
<keyword evidence="7" id="KW-0547">Nucleotide-binding</keyword>
<evidence type="ECO:0000256" key="7">
    <source>
        <dbReference type="ARBA" id="ARBA00022741"/>
    </source>
</evidence>
<dbReference type="SUPFAM" id="SSF47384">
    <property type="entry name" value="Homodimeric domain of signal transducing histidine kinase"/>
    <property type="match status" value="1"/>
</dbReference>
<dbReference type="InterPro" id="IPR003594">
    <property type="entry name" value="HATPase_dom"/>
</dbReference>
<dbReference type="Pfam" id="PF00512">
    <property type="entry name" value="HisKA"/>
    <property type="match status" value="1"/>
</dbReference>
<keyword evidence="6" id="KW-0808">Transferase</keyword>
<feature type="modified residue" description="4-aspartylphosphate" evidence="12">
    <location>
        <position position="854"/>
    </location>
</feature>
<evidence type="ECO:0000256" key="2">
    <source>
        <dbReference type="ARBA" id="ARBA00004236"/>
    </source>
</evidence>
<dbReference type="Pfam" id="PF00072">
    <property type="entry name" value="Response_reg"/>
    <property type="match status" value="2"/>
</dbReference>
<dbReference type="InterPro" id="IPR001789">
    <property type="entry name" value="Sig_transdc_resp-reg_receiver"/>
</dbReference>
<dbReference type="InterPro" id="IPR035965">
    <property type="entry name" value="PAS-like_dom_sf"/>
</dbReference>
<dbReference type="CDD" id="cd00075">
    <property type="entry name" value="HATPase"/>
    <property type="match status" value="1"/>
</dbReference>
<dbReference type="InterPro" id="IPR013655">
    <property type="entry name" value="PAS_fold_3"/>
</dbReference>
<dbReference type="AlphaFoldDB" id="A0A7X2XFT6"/>
<keyword evidence="10" id="KW-0902">Two-component regulatory system</keyword>
<evidence type="ECO:0000313" key="17">
    <source>
        <dbReference type="EMBL" id="MTU04017.1"/>
    </source>
</evidence>
<keyword evidence="18" id="KW-1185">Reference proteome</keyword>
<dbReference type="CDD" id="cd17546">
    <property type="entry name" value="REC_hyHK_CKI1_RcsC-like"/>
    <property type="match status" value="2"/>
</dbReference>
<dbReference type="CDD" id="cd00082">
    <property type="entry name" value="HisKA"/>
    <property type="match status" value="1"/>
</dbReference>
<evidence type="ECO:0000256" key="5">
    <source>
        <dbReference type="ARBA" id="ARBA00022553"/>
    </source>
</evidence>
<dbReference type="Gene3D" id="1.10.287.130">
    <property type="match status" value="1"/>
</dbReference>
<evidence type="ECO:0000256" key="8">
    <source>
        <dbReference type="ARBA" id="ARBA00022777"/>
    </source>
</evidence>
<sequence length="924" mass="104183">MEEQGQPGEMNTVAEYNVLFDSVGINVCKLLLDDELTILWGNDNFYISSGFTKAEYQKLFPSIKAYYAEHGEEFHKIKNAFAAASKKAGRRAKVSCRRPLKNAGCAWINIDAVITGEVVDGSEVALAVYSDISDLTRLKAERYQLLEEKTRYFEWMMDEYIGNIYISDLETYELLFLNKTAAATLHTTKADATGKKCYEVIQGRTSPCPFCNNVLLTEDDVYAWEFDNPNLEKTFMIRNRVINWQGHRSRIELSHDMLSAEYKLAKKDQEREAILKTIPGGLARIDARDCETVLWYGGKFLEMLGYTAGQFIHELHSKCSYVHPDDRERAASLMRSISKTGEYTVAEFKFVTRSGEVRNLTVTFCYVSGEDSWDGIPSIYSVGIDITEERREQERQRRALEDAYHSLHVANMAKSNFLSSMSHDIRTPMNAIIGMTTIARANLHEPEKVNGCLGKINVSSMHLLRLINEVLDMSKIESGKVDLVLEDVSLPDVVDNIVSICRPMMVEKQQEFKVNIFNVRNEHVITDGDRLQQVFMNLLSNAIKYTPEGGKISLTINELKSELPTKGNYEFIFTDNGIGMPDEYMQHIFEPFARAKDESISKIQGTGLGLAITQNIVQMMNGTIEVQSRPGTGSIFTVSVPLELSLKEEQEHEELSGLPVLVVDDEQAVCESAAMLLQELGMRGSWVMSGVEAVERVVEAHERRDDFYAVILDWKMPDMDGLETVRVIRKRVGPKVPIIIISAYDYSNIEKEFIDAGADAFISKPLFKSKMLHVLQLFCDTYKDACDGDIVPELYKEMAGKRVLLVEDNELNREIAVELLEMQGLQVEAAENGKSAVELFVRSAPGYYDVVLMDIQMPVMDGYEATAAIRALPRQDVVRIPILALTANAFVTDVGKAKNAGMNDHITKPINLEVLFATLYKWLV</sequence>
<feature type="domain" description="PAS" evidence="15">
    <location>
        <begin position="267"/>
        <end position="341"/>
    </location>
</feature>
<dbReference type="SMART" id="SM00387">
    <property type="entry name" value="HATPase_c"/>
    <property type="match status" value="1"/>
</dbReference>
<dbReference type="SUPFAM" id="SSF52172">
    <property type="entry name" value="CheY-like"/>
    <property type="match status" value="2"/>
</dbReference>
<dbReference type="InterPro" id="IPR011006">
    <property type="entry name" value="CheY-like_superfamily"/>
</dbReference>
<evidence type="ECO:0000256" key="3">
    <source>
        <dbReference type="ARBA" id="ARBA00012438"/>
    </source>
</evidence>
<comment type="caution">
    <text evidence="16">The sequence shown here is derived from an EMBL/GenBank/DDBJ whole genome shotgun (WGS) entry which is preliminary data.</text>
</comment>
<keyword evidence="9" id="KW-0067">ATP-binding</keyword>
<organism evidence="16 19">
    <name type="scientific">Phascolarctobacterium faecium</name>
    <dbReference type="NCBI Taxonomy" id="33025"/>
    <lineage>
        <taxon>Bacteria</taxon>
        <taxon>Bacillati</taxon>
        <taxon>Bacillota</taxon>
        <taxon>Negativicutes</taxon>
        <taxon>Acidaminococcales</taxon>
        <taxon>Acidaminococcaceae</taxon>
        <taxon>Phascolarctobacterium</taxon>
    </lineage>
</organism>
<dbReference type="RefSeq" id="WP_155163993.1">
    <property type="nucleotide sequence ID" value="NZ_WNBG01000003.1"/>
</dbReference>
<dbReference type="CDD" id="cd00130">
    <property type="entry name" value="PAS"/>
    <property type="match status" value="1"/>
</dbReference>
<feature type="domain" description="Response regulatory" evidence="14">
    <location>
        <begin position="802"/>
        <end position="923"/>
    </location>
</feature>
<dbReference type="EC" id="2.7.13.3" evidence="3"/>
<dbReference type="InterPro" id="IPR036097">
    <property type="entry name" value="HisK_dim/P_sf"/>
</dbReference>
<keyword evidence="5 12" id="KW-0597">Phosphoprotein</keyword>
<dbReference type="PRINTS" id="PR00344">
    <property type="entry name" value="BCTRLSENSOR"/>
</dbReference>
<evidence type="ECO:0000256" key="6">
    <source>
        <dbReference type="ARBA" id="ARBA00022679"/>
    </source>
</evidence>
<comment type="subcellular location">
    <subcellularLocation>
        <location evidence="2">Cell membrane</location>
    </subcellularLocation>
</comment>
<evidence type="ECO:0000256" key="9">
    <source>
        <dbReference type="ARBA" id="ARBA00022840"/>
    </source>
</evidence>
<dbReference type="InterPro" id="IPR003661">
    <property type="entry name" value="HisK_dim/P_dom"/>
</dbReference>
<comment type="catalytic activity">
    <reaction evidence="1">
        <text>ATP + protein L-histidine = ADP + protein N-phospho-L-histidine.</text>
        <dbReference type="EC" id="2.7.13.3"/>
    </reaction>
</comment>
<dbReference type="Pfam" id="PF08447">
    <property type="entry name" value="PAS_3"/>
    <property type="match status" value="1"/>
</dbReference>
<evidence type="ECO:0000313" key="19">
    <source>
        <dbReference type="Proteomes" id="UP000484547"/>
    </source>
</evidence>
<evidence type="ECO:0000256" key="1">
    <source>
        <dbReference type="ARBA" id="ARBA00000085"/>
    </source>
</evidence>
<dbReference type="Gene3D" id="3.30.450.20">
    <property type="entry name" value="PAS domain"/>
    <property type="match status" value="1"/>
</dbReference>
<dbReference type="GO" id="GO:0005886">
    <property type="term" value="C:plasma membrane"/>
    <property type="evidence" value="ECO:0007669"/>
    <property type="project" value="UniProtKB-SubCell"/>
</dbReference>
<dbReference type="GO" id="GO:0000155">
    <property type="term" value="F:phosphorelay sensor kinase activity"/>
    <property type="evidence" value="ECO:0007669"/>
    <property type="project" value="InterPro"/>
</dbReference>
<dbReference type="Pfam" id="PF02518">
    <property type="entry name" value="HATPase_c"/>
    <property type="match status" value="1"/>
</dbReference>
<dbReference type="InterPro" id="IPR005467">
    <property type="entry name" value="His_kinase_dom"/>
</dbReference>
<dbReference type="PROSITE" id="PS50110">
    <property type="entry name" value="RESPONSE_REGULATORY"/>
    <property type="match status" value="2"/>
</dbReference>
<dbReference type="InterPro" id="IPR000014">
    <property type="entry name" value="PAS"/>
</dbReference>
<dbReference type="EMBL" id="WNBM01000003">
    <property type="protein sequence ID" value="MTT75955.1"/>
    <property type="molecule type" value="Genomic_DNA"/>
</dbReference>
<evidence type="ECO:0000256" key="4">
    <source>
        <dbReference type="ARBA" id="ARBA00022475"/>
    </source>
</evidence>
<dbReference type="GO" id="GO:0005524">
    <property type="term" value="F:ATP binding"/>
    <property type="evidence" value="ECO:0007669"/>
    <property type="project" value="UniProtKB-KW"/>
</dbReference>
<reference evidence="18 19" key="1">
    <citation type="journal article" date="2019" name="Nat. Med.">
        <title>A library of human gut bacterial isolates paired with longitudinal multiomics data enables mechanistic microbiome research.</title>
        <authorList>
            <person name="Poyet M."/>
            <person name="Groussin M."/>
            <person name="Gibbons S.M."/>
            <person name="Avila-Pacheco J."/>
            <person name="Jiang X."/>
            <person name="Kearney S.M."/>
            <person name="Perrotta A.R."/>
            <person name="Berdy B."/>
            <person name="Zhao S."/>
            <person name="Lieberman T.D."/>
            <person name="Swanson P.K."/>
            <person name="Smith M."/>
            <person name="Roesemann S."/>
            <person name="Alexander J.E."/>
            <person name="Rich S.A."/>
            <person name="Livny J."/>
            <person name="Vlamakis H."/>
            <person name="Clish C."/>
            <person name="Bullock K."/>
            <person name="Deik A."/>
            <person name="Scott J."/>
            <person name="Pierce K.A."/>
            <person name="Xavier R.J."/>
            <person name="Alm E.J."/>
        </authorList>
    </citation>
    <scope>NUCLEOTIDE SEQUENCE [LARGE SCALE GENOMIC DNA]</scope>
    <source>
        <strain evidence="16 19">BIOML-A13</strain>
        <strain evidence="17 18">BIOML-A3</strain>
    </source>
</reference>
<dbReference type="FunFam" id="3.30.565.10:FF:000023">
    <property type="entry name" value="PAS domain-containing sensor histidine kinase"/>
    <property type="match status" value="1"/>
</dbReference>
<dbReference type="PROSITE" id="PS50109">
    <property type="entry name" value="HIS_KIN"/>
    <property type="match status" value="1"/>
</dbReference>
<dbReference type="SMART" id="SM00388">
    <property type="entry name" value="HisKA"/>
    <property type="match status" value="1"/>
</dbReference>
<dbReference type="Proteomes" id="UP000443070">
    <property type="component" value="Unassembled WGS sequence"/>
</dbReference>
<feature type="domain" description="Histidine kinase" evidence="13">
    <location>
        <begin position="420"/>
        <end position="644"/>
    </location>
</feature>
<dbReference type="GO" id="GO:0009927">
    <property type="term" value="F:histidine phosphotransfer kinase activity"/>
    <property type="evidence" value="ECO:0007669"/>
    <property type="project" value="TreeGrafter"/>
</dbReference>
<proteinExistence type="predicted"/>
<dbReference type="SMART" id="SM00448">
    <property type="entry name" value="REC"/>
    <property type="match status" value="2"/>
</dbReference>
<dbReference type="NCBIfam" id="TIGR00229">
    <property type="entry name" value="sensory_box"/>
    <property type="match status" value="1"/>
</dbReference>
<dbReference type="PROSITE" id="PS50112">
    <property type="entry name" value="PAS"/>
    <property type="match status" value="1"/>
</dbReference>
<dbReference type="OrthoDB" id="9811620at2"/>
<dbReference type="InterPro" id="IPR004358">
    <property type="entry name" value="Sig_transdc_His_kin-like_C"/>
</dbReference>
<protein>
    <recommendedName>
        <fullName evidence="3">histidine kinase</fullName>
        <ecNumber evidence="3">2.7.13.3</ecNumber>
    </recommendedName>
</protein>
<accession>A0A7X2XFT6</accession>
<evidence type="ECO:0000259" key="13">
    <source>
        <dbReference type="PROSITE" id="PS50109"/>
    </source>
</evidence>
<evidence type="ECO:0000313" key="18">
    <source>
        <dbReference type="Proteomes" id="UP000443070"/>
    </source>
</evidence>
<dbReference type="Gene3D" id="3.30.565.10">
    <property type="entry name" value="Histidine kinase-like ATPase, C-terminal domain"/>
    <property type="match status" value="1"/>
</dbReference>
<evidence type="ECO:0000313" key="16">
    <source>
        <dbReference type="EMBL" id="MTT75955.1"/>
    </source>
</evidence>
<dbReference type="Proteomes" id="UP000484547">
    <property type="component" value="Unassembled WGS sequence"/>
</dbReference>
<gene>
    <name evidence="16" type="ORF">GMD11_06745</name>
    <name evidence="17" type="ORF">GMD18_06390</name>
</gene>
<dbReference type="SUPFAM" id="SSF55785">
    <property type="entry name" value="PYP-like sensor domain (PAS domain)"/>
    <property type="match status" value="1"/>
</dbReference>
<feature type="modified residue" description="4-aspartylphosphate" evidence="12">
    <location>
        <position position="713"/>
    </location>
</feature>
<dbReference type="PANTHER" id="PTHR43047:SF72">
    <property type="entry name" value="OSMOSENSING HISTIDINE PROTEIN KINASE SLN1"/>
    <property type="match status" value="1"/>
</dbReference>
<dbReference type="EMBL" id="WNBW01000003">
    <property type="protein sequence ID" value="MTU04017.1"/>
    <property type="molecule type" value="Genomic_DNA"/>
</dbReference>
<dbReference type="Gene3D" id="3.40.50.2300">
    <property type="match status" value="2"/>
</dbReference>
<keyword evidence="4" id="KW-1003">Cell membrane</keyword>
<evidence type="ECO:0000256" key="10">
    <source>
        <dbReference type="ARBA" id="ARBA00023012"/>
    </source>
</evidence>
<evidence type="ECO:0000259" key="14">
    <source>
        <dbReference type="PROSITE" id="PS50110"/>
    </source>
</evidence>
<name>A0A7X2XFT6_9FIRM</name>